<proteinExistence type="predicted"/>
<dbReference type="PANTHER" id="PTHR43792:SF1">
    <property type="entry name" value="N-ACETYLTRANSFERASE DOMAIN-CONTAINING PROTEIN"/>
    <property type="match status" value="1"/>
</dbReference>
<dbReference type="EMBL" id="CP009110">
    <property type="protein sequence ID" value="AIJ24247.1"/>
    <property type="molecule type" value="Genomic_DNA"/>
</dbReference>
<evidence type="ECO:0000313" key="3">
    <source>
        <dbReference type="EMBL" id="AIJ24247.1"/>
    </source>
</evidence>
<dbReference type="Proteomes" id="UP000062973">
    <property type="component" value="Chromosome"/>
</dbReference>
<dbReference type="PATRIC" id="fig|1068978.7.peg.4451"/>
<evidence type="ECO:0000256" key="1">
    <source>
        <dbReference type="SAM" id="MobiDB-lite"/>
    </source>
</evidence>
<name>A0A076N2Q7_AMYME</name>
<feature type="compositionally biased region" description="Low complexity" evidence="1">
    <location>
        <begin position="231"/>
        <end position="240"/>
    </location>
</feature>
<dbReference type="Gene3D" id="3.10.180.10">
    <property type="entry name" value="2,3-Dihydroxybiphenyl 1,2-Dioxygenase, domain 1"/>
    <property type="match status" value="1"/>
</dbReference>
<dbReference type="AlphaFoldDB" id="A0A076N2Q7"/>
<dbReference type="SUPFAM" id="SSF55729">
    <property type="entry name" value="Acyl-CoA N-acyltransferases (Nat)"/>
    <property type="match status" value="1"/>
</dbReference>
<accession>A0A076N2Q7</accession>
<dbReference type="InterPro" id="IPR051531">
    <property type="entry name" value="N-acetyltransferase"/>
</dbReference>
<dbReference type="PROSITE" id="PS51186">
    <property type="entry name" value="GNAT"/>
    <property type="match status" value="1"/>
</dbReference>
<dbReference type="InterPro" id="IPR029068">
    <property type="entry name" value="Glyas_Bleomycin-R_OHBP_Dase"/>
</dbReference>
<gene>
    <name evidence="3" type="ORF">AMETH_4155</name>
</gene>
<keyword evidence="3" id="KW-0808">Transferase</keyword>
<protein>
    <submittedName>
        <fullName evidence="3">GCN5-related N-acetyltransferase</fullName>
    </submittedName>
</protein>
<sequence length="310" mass="33696">MTVPDLRTARLRLRGLEPADTEAIVRVFAGPDTSRFLAADLGDPDQCRASVERRLACTGPDGTGHWVVERDGDVIGLAHLRPSAELSGDLVEIGYFLDPAHGGQGLSTEAAAALPRHAFAALGLPAVWALVHESNVASRKLVHRLGFTDVGGGEHYGGPHRVFVALPTTLGQWHHVELWVPDLARAEESFGWLLAELGWQEHQRWRDGVSWKLGAGYLVVEQSRRSPPPRTAAARRASTTWRCTPARPNASTSSRKPRSRTAGARCSPTATRTPAALIITPRIWGTPTASNSNWSPNPRVSLDRVNQSLH</sequence>
<dbReference type="Gene3D" id="3.40.630.30">
    <property type="match status" value="1"/>
</dbReference>
<keyword evidence="4" id="KW-1185">Reference proteome</keyword>
<dbReference type="STRING" id="1068978.AMETH_4155"/>
<reference evidence="3 4" key="1">
    <citation type="submission" date="2014-07" db="EMBL/GenBank/DDBJ databases">
        <title>Whole Genome Sequence of the Amycolatopsis methanolica 239.</title>
        <authorList>
            <person name="Tang B."/>
        </authorList>
    </citation>
    <scope>NUCLEOTIDE SEQUENCE [LARGE SCALE GENOMIC DNA]</scope>
    <source>
        <strain evidence="3 4">239</strain>
    </source>
</reference>
<feature type="domain" description="N-acetyltransferase" evidence="2">
    <location>
        <begin position="11"/>
        <end position="169"/>
    </location>
</feature>
<dbReference type="GO" id="GO:0016747">
    <property type="term" value="F:acyltransferase activity, transferring groups other than amino-acyl groups"/>
    <property type="evidence" value="ECO:0007669"/>
    <property type="project" value="InterPro"/>
</dbReference>
<dbReference type="RefSeq" id="WP_223842888.1">
    <property type="nucleotide sequence ID" value="NZ_AQUL01000001.1"/>
</dbReference>
<evidence type="ECO:0000313" key="4">
    <source>
        <dbReference type="Proteomes" id="UP000062973"/>
    </source>
</evidence>
<organism evidence="3 4">
    <name type="scientific">Amycolatopsis methanolica 239</name>
    <dbReference type="NCBI Taxonomy" id="1068978"/>
    <lineage>
        <taxon>Bacteria</taxon>
        <taxon>Bacillati</taxon>
        <taxon>Actinomycetota</taxon>
        <taxon>Actinomycetes</taxon>
        <taxon>Pseudonocardiales</taxon>
        <taxon>Pseudonocardiaceae</taxon>
        <taxon>Amycolatopsis</taxon>
        <taxon>Amycolatopsis methanolica group</taxon>
    </lineage>
</organism>
<dbReference type="CDD" id="cd04301">
    <property type="entry name" value="NAT_SF"/>
    <property type="match status" value="1"/>
</dbReference>
<dbReference type="InterPro" id="IPR000182">
    <property type="entry name" value="GNAT_dom"/>
</dbReference>
<dbReference type="PANTHER" id="PTHR43792">
    <property type="entry name" value="GNAT FAMILY, PUTATIVE (AFU_ORTHOLOGUE AFUA_3G00765)-RELATED-RELATED"/>
    <property type="match status" value="1"/>
</dbReference>
<dbReference type="eggNOG" id="COG1670">
    <property type="taxonomic scope" value="Bacteria"/>
</dbReference>
<dbReference type="eggNOG" id="COG0346">
    <property type="taxonomic scope" value="Bacteria"/>
</dbReference>
<dbReference type="KEGG" id="amq:AMETH_4155"/>
<dbReference type="Pfam" id="PF13302">
    <property type="entry name" value="Acetyltransf_3"/>
    <property type="match status" value="1"/>
</dbReference>
<feature type="region of interest" description="Disordered" evidence="1">
    <location>
        <begin position="224"/>
        <end position="272"/>
    </location>
</feature>
<dbReference type="InterPro" id="IPR016181">
    <property type="entry name" value="Acyl_CoA_acyltransferase"/>
</dbReference>
<feature type="region of interest" description="Disordered" evidence="1">
    <location>
        <begin position="287"/>
        <end position="310"/>
    </location>
</feature>
<evidence type="ECO:0000259" key="2">
    <source>
        <dbReference type="PROSITE" id="PS51186"/>
    </source>
</evidence>
<dbReference type="HOGENOM" id="CLU_896144_0_0_11"/>